<dbReference type="Proteomes" id="UP001458880">
    <property type="component" value="Unassembled WGS sequence"/>
</dbReference>
<keyword evidence="3" id="KW-1185">Reference proteome</keyword>
<dbReference type="GO" id="GO:0005737">
    <property type="term" value="C:cytoplasm"/>
    <property type="evidence" value="ECO:0007669"/>
    <property type="project" value="InterPro"/>
</dbReference>
<dbReference type="PRINTS" id="PR00375">
    <property type="entry name" value="HUNTINGTIN"/>
</dbReference>
<proteinExistence type="predicted"/>
<sequence length="2122" mass="242792">MALGYFSNSVHYMKIYSRLKISFAKYKTTLNYDDDNEPEDIIAFLRTLLTCFGQILEITGVTETSKIAEEILSYMQTIFHLEPTCTITCVHQLLKSLFGSNLLLKSLFGSNLVESHRSDIIRTTIKQQKQRQNENQRNADRQDDNDDDDSDPDTLYYVLSRFHYENILNHFELIRSKWFSTIGNETYYDSGASSKLTTTPSSSPSFRKREKRQIGPNKSTDKMLANYIRLFESMVIGSLKHYTITSDVQVQCAVLRLLNQLVRLKVNYCLLDSEQVFIKFIQKQFEYIEDGLVMNPEKLIPNMFDFLTSLSHGKQHSKSIIGVPKIIQLCDGLMASEQSPSTCCIPALKPIVEDVFLTRCSVAGNNAIAREVATTTGELDELEIAREVLLSMLLRLFEYAEVLDLLRIILLNEARRKTAADRWYKWSMQMWDVFVAKLTDCKLKLDNSKDMLAILRWLVALHPGLFRRSLSINELLAILFRRFPIKEKNIIMISRWLGKIIVIMTIVVQLSFFLGKEYHYDHEAELLKATRESLSNFSPEGTFDCISDRIIKSDPLNVTKVENDLQGFNVESVFAKFIFRVLEIASAQCALAARQSQDTHFLVEQLSHLLFICCEIYQSDNYPILLGTSIDLIAAAAHRDSTTTTVSPYRDMLETIDGHIFNLGKKCPILIYQWCAIRNMLKIEKSATTVSVNSTKSYFIRSVANTKEQLYLTLTTSALLFSYSEYLIEEAAYKETLSEFIQVNVFFIVWYCEEPPITELISIIHRDITTSRILIEHISNMIIRQSNILEPHFIIRLLNVLQNCHESHTGSLIMLLTIDVIRRCCRHLAVLRMVVNVTCRKLEYLLTLHVDEIRRQMSESDLNRIVHHIVETKLASMKKNKTILGLLSKLSVQIYATNQQQQSIVKLNVLNAPVTTGFGYVRDMKIDKRCTDDEGETNEALCQMINVEDVAEINEKKDDQEIKTIFLTNVLKVFATNMVNRGGDVDGSRTSQNKRDRKKNPLLQMSIHTVFNDIAMFLKKYREKYRRHRHSRRQHQIQDFEDRRMTTSSEEYSRQNVTLLEEQEEESGNVRRRNLIEIVKIVTTSFAIINRQICDDDDDESTLSLNRSLLVSFCVVCLESIASTVRAGGSINVDYVSNVLECTERMLRVPQLTFVLTLRSHLSWLCSIVDSLHRLLVHFCPSPDDYGNDTDDDEAIITAKRATISNVGGGGRGRRQWTMEKKIQRANRQLEAAFIMVTSKNAAASARRTTLPRYLYSNVKSIVIRISTMSPFKSYLLTPTNLWKGIVRPAVVCATATVTNEQDDDDDAVDGTASNQTITEELLPPPPLPVDFLKDYDILSEYNFRITQLGWTDRKDFEETWMSLLSILNSDLIEDRSGSSSFSSSSTCFVIKVVTALLGRTLMSDTTTRALINTSCINESATFFHVPRDLPIWPSNEEVSLTKLKCVQDKLELLLKKKKNKMGGEKLVHDDSLPSSYYCGQISVAYLLLTLRKGTVDGEGEEEDVIDDDDEEENYPLMKLYNGRRAKEAHLDINSCIQSLLDIYTQWLQDSNKVKNVPVTLRTDGNDGGGGGCSCSILNEVLKSILVVSDLFHHRSQFCWSSILNEVLKSILVVSDLFHHRSQFCWMLDTLVELVKTHTHHQQHQQQQQQHSVMEDDIISNRYLIVGICKAVAVLNPDMEIYELIKRILNHNLIKRSSASSVSVRLSCFYGLLYMLEGCVLNNTVIGGLTEELQFVLSLAIQHIDYYNNSINKKDGKHRYDDDEECLEITVWALKFYIIENIHDNQLPSGFVNTTIQSLLPDLKVVGIVGGTSTRTTTTTPVNYTLHSSLMKAMERLVLKRRLPTNLREQTLNLALHNIKNGNTLQSFLAIQLMITCMYIGDDDDERKGEELSRTTSLRIKDRRTSPLSSSSLIESDDVVMTKNPEHLMRTIEKVSVIFERIRRGLPLQDVEILSRILPHIIEDFFSPADILTKIVGEFLSPQQKYPALLSRVLFVVFGKGIERSQLPLLQDWVVISLSNFTQTLSTGTAVWYLTCFFISTSENFWLRSVFAYVRSRFGGRLEMEDREMLCIAGRDFYNRLASDRQRRIFIDTFKKAAEDDRRPSEESLPFRDLLDVCSSSP</sequence>
<feature type="compositionally biased region" description="Basic and acidic residues" evidence="1">
    <location>
        <begin position="131"/>
        <end position="142"/>
    </location>
</feature>
<protein>
    <submittedName>
        <fullName evidence="2">Huntingtin protein region</fullName>
    </submittedName>
</protein>
<dbReference type="InterPro" id="IPR000091">
    <property type="entry name" value="Huntingtin"/>
</dbReference>
<comment type="caution">
    <text evidence="2">The sequence shown here is derived from an EMBL/GenBank/DDBJ whole genome shotgun (WGS) entry which is preliminary data.</text>
</comment>
<feature type="region of interest" description="Disordered" evidence="1">
    <location>
        <begin position="982"/>
        <end position="1001"/>
    </location>
</feature>
<dbReference type="GO" id="GO:0005634">
    <property type="term" value="C:nucleus"/>
    <property type="evidence" value="ECO:0007669"/>
    <property type="project" value="InterPro"/>
</dbReference>
<dbReference type="EMBL" id="JASPKY010001038">
    <property type="protein sequence ID" value="KAK9679359.1"/>
    <property type="molecule type" value="Genomic_DNA"/>
</dbReference>
<organism evidence="2 3">
    <name type="scientific">Popillia japonica</name>
    <name type="common">Japanese beetle</name>
    <dbReference type="NCBI Taxonomy" id="7064"/>
    <lineage>
        <taxon>Eukaryota</taxon>
        <taxon>Metazoa</taxon>
        <taxon>Ecdysozoa</taxon>
        <taxon>Arthropoda</taxon>
        <taxon>Hexapoda</taxon>
        <taxon>Insecta</taxon>
        <taxon>Pterygota</taxon>
        <taxon>Neoptera</taxon>
        <taxon>Endopterygota</taxon>
        <taxon>Coleoptera</taxon>
        <taxon>Polyphaga</taxon>
        <taxon>Scarabaeiformia</taxon>
        <taxon>Scarabaeidae</taxon>
        <taxon>Rutelinae</taxon>
        <taxon>Popillia</taxon>
    </lineage>
</organism>
<dbReference type="PANTHER" id="PTHR10170">
    <property type="entry name" value="HUNTINGTON DISEASE PROTEIN"/>
    <property type="match status" value="1"/>
</dbReference>
<evidence type="ECO:0000256" key="1">
    <source>
        <dbReference type="SAM" id="MobiDB-lite"/>
    </source>
</evidence>
<accession>A0AAW1HSA0</accession>
<name>A0AAW1HSA0_POPJA</name>
<dbReference type="Pfam" id="PF20925">
    <property type="entry name" value="Htt_bridge"/>
    <property type="match status" value="1"/>
</dbReference>
<dbReference type="PANTHER" id="PTHR10170:SF10">
    <property type="entry name" value="HUNTINGTIN"/>
    <property type="match status" value="1"/>
</dbReference>
<gene>
    <name evidence="2" type="ORF">QE152_g40095</name>
</gene>
<feature type="region of interest" description="Disordered" evidence="1">
    <location>
        <begin position="192"/>
        <end position="214"/>
    </location>
</feature>
<feature type="compositionally biased region" description="Low complexity" evidence="1">
    <location>
        <begin position="193"/>
        <end position="205"/>
    </location>
</feature>
<dbReference type="InterPro" id="IPR028426">
    <property type="entry name" value="Huntingtin_fam"/>
</dbReference>
<evidence type="ECO:0000313" key="2">
    <source>
        <dbReference type="EMBL" id="KAK9679359.1"/>
    </source>
</evidence>
<dbReference type="InterPro" id="IPR024613">
    <property type="entry name" value="Huntingtin_N_HEAT_rpt-2"/>
</dbReference>
<dbReference type="Pfam" id="PF12372">
    <property type="entry name" value="Htt_N-HEAT"/>
    <property type="match status" value="1"/>
</dbReference>
<dbReference type="InterPro" id="IPR048412">
    <property type="entry name" value="Htt_bridge"/>
</dbReference>
<feature type="region of interest" description="Disordered" evidence="1">
    <location>
        <begin position="125"/>
        <end position="151"/>
    </location>
</feature>
<reference evidence="2 3" key="1">
    <citation type="journal article" date="2024" name="BMC Genomics">
        <title>De novo assembly and annotation of Popillia japonica's genome with initial clues to its potential as an invasive pest.</title>
        <authorList>
            <person name="Cucini C."/>
            <person name="Boschi S."/>
            <person name="Funari R."/>
            <person name="Cardaioli E."/>
            <person name="Iannotti N."/>
            <person name="Marturano G."/>
            <person name="Paoli F."/>
            <person name="Bruttini M."/>
            <person name="Carapelli A."/>
            <person name="Frati F."/>
            <person name="Nardi F."/>
        </authorList>
    </citation>
    <scope>NUCLEOTIDE SEQUENCE [LARGE SCALE GENOMIC DNA]</scope>
    <source>
        <strain evidence="2">DMR45628</strain>
    </source>
</reference>
<dbReference type="Pfam" id="PF20927">
    <property type="entry name" value="Htt_C-HEAT"/>
    <property type="match status" value="2"/>
</dbReference>
<dbReference type="InterPro" id="IPR048413">
    <property type="entry name" value="Htt_C-HEAT_rpt"/>
</dbReference>
<evidence type="ECO:0000313" key="3">
    <source>
        <dbReference type="Proteomes" id="UP001458880"/>
    </source>
</evidence>